<dbReference type="Pfam" id="PF20773">
    <property type="entry name" value="InhA-like_MAM"/>
    <property type="match status" value="1"/>
</dbReference>
<dbReference type="STRING" id="1036181.SAMN05421756_103263"/>
<evidence type="ECO:0000256" key="2">
    <source>
        <dbReference type="ARBA" id="ARBA00004613"/>
    </source>
</evidence>
<dbReference type="PIRSF" id="PIRSF007519">
    <property type="entry name" value="Protease_InhA"/>
    <property type="match status" value="1"/>
</dbReference>
<name>A0A1H9FFS0_9ACTN</name>
<feature type="compositionally biased region" description="Pro residues" evidence="10">
    <location>
        <begin position="28"/>
        <end position="37"/>
    </location>
</feature>
<feature type="compositionally biased region" description="Basic and acidic residues" evidence="10">
    <location>
        <begin position="49"/>
        <end position="59"/>
    </location>
</feature>
<feature type="domain" description="Immune inhibitor A-like metallopeptidase VEG" evidence="13">
    <location>
        <begin position="653"/>
        <end position="811"/>
    </location>
</feature>
<evidence type="ECO:0000256" key="1">
    <source>
        <dbReference type="ARBA" id="ARBA00001947"/>
    </source>
</evidence>
<sequence>MRREVRAVLGLGLATGLVLTGAMTAAAAPPPKAPPAAAPGATEVPQRSDAQRDPLSDKQEALRKQALNLVLTGQSKVRKINGSYVVKVGKKPASASPAQQRTARAAGAVAAPKLVDQYVELDRERTDKIFVVLTEFGNQRDARFPDKDTDPTSDGPTTFDGPRHNQIPEPDRSKDNTTVWQQDYSPAYFKNLYFGEGDGVDSVKSYYEKQSSGRYSVDGTVTGWVKVPYNEARYGRSDDPDEGKAGDDPNVCGSNVCNNTWALIRDGVSQWVTDQKRLFGRTDAQIKRQLAEFDQQDRYDYDGDGDFNEPDGYIDHFQIVHSGGDQADGDPQQGEDAIWSHKWYAYADQQGVTGPAQNKLGGTPIGDSGIWVGNYTIQPENGGLSVFTHEFGHDLGLPDLYDTVGPSPADQPMEFWSLMAQSRLSAAGDQGIGTRPGDLGAWEKMQLGWLDYEVAVAGQKKTFDLGPHEYNSGKPQAVVTVLPPKAVSTTLPTPPEGTRQWWSGAGDDYDASLTRSVTLPAGASTLSFKTSWNIEGGYDYAYVQVDDGSGWKSLAGDITDPETNNGITGLSKGYVPATFDLSAYAGKTVQLRFRYLTDSGVQGQDTGRPSGLFVDDVTVVAGATTVLADGAESGDDGWTRDGFSAIGATSSRDYPQYYLASYRSYTSFDRYLRTGPYDLGYGPSLPDKVDHFPYQDGLQVTFWDGRYTDNNVSVHPGNGQILTVDAHPDPVYRIDGAPWRARVQLYDATFGRQKADSFTLHVNGQPSYVRGQAAVPTFDDTRSYFRAATPKSGVRVAGAGVTMSVLEQDDTSMRVAVGTSTSVSASTTLARARQAVRAS</sequence>
<evidence type="ECO:0000259" key="13">
    <source>
        <dbReference type="Pfam" id="PF20774"/>
    </source>
</evidence>
<protein>
    <submittedName>
        <fullName evidence="14">Immune inhibitor A</fullName>
    </submittedName>
</protein>
<dbReference type="InterPro" id="IPR048665">
    <property type="entry name" value="InhA-like_VEG"/>
</dbReference>
<feature type="region of interest" description="Disordered" evidence="10">
    <location>
        <begin position="26"/>
        <end position="59"/>
    </location>
</feature>
<keyword evidence="9" id="KW-0482">Metalloprotease</keyword>
<dbReference type="InterPro" id="IPR012300">
    <property type="entry name" value="Pept_M6_InhA"/>
</dbReference>
<feature type="signal peptide" evidence="11">
    <location>
        <begin position="1"/>
        <end position="27"/>
    </location>
</feature>
<keyword evidence="7" id="KW-0378">Hydrolase</keyword>
<evidence type="ECO:0000256" key="4">
    <source>
        <dbReference type="ARBA" id="ARBA00022670"/>
    </source>
</evidence>
<evidence type="ECO:0000256" key="3">
    <source>
        <dbReference type="ARBA" id="ARBA00022525"/>
    </source>
</evidence>
<dbReference type="Pfam" id="PF20774">
    <property type="entry name" value="InhA-like_VEG"/>
    <property type="match status" value="1"/>
</dbReference>
<evidence type="ECO:0000256" key="7">
    <source>
        <dbReference type="ARBA" id="ARBA00022801"/>
    </source>
</evidence>
<gene>
    <name evidence="14" type="ORF">SAMN05421756_103263</name>
</gene>
<evidence type="ECO:0000313" key="14">
    <source>
        <dbReference type="EMBL" id="SEQ36811.1"/>
    </source>
</evidence>
<dbReference type="EMBL" id="FOFA01000003">
    <property type="protein sequence ID" value="SEQ36811.1"/>
    <property type="molecule type" value="Genomic_DNA"/>
</dbReference>
<feature type="domain" description="Peptidase M6-like" evidence="12">
    <location>
        <begin position="117"/>
        <end position="444"/>
    </location>
</feature>
<keyword evidence="15" id="KW-1185">Reference proteome</keyword>
<reference evidence="15" key="1">
    <citation type="submission" date="2016-10" db="EMBL/GenBank/DDBJ databases">
        <authorList>
            <person name="Varghese N."/>
            <person name="Submissions S."/>
        </authorList>
    </citation>
    <scope>NUCLEOTIDE SEQUENCE [LARGE SCALE GENOMIC DNA]</scope>
    <source>
        <strain evidence="15">CGMCC 4.6856</strain>
    </source>
</reference>
<evidence type="ECO:0000256" key="8">
    <source>
        <dbReference type="ARBA" id="ARBA00022833"/>
    </source>
</evidence>
<evidence type="ECO:0000256" key="11">
    <source>
        <dbReference type="SAM" id="SignalP"/>
    </source>
</evidence>
<evidence type="ECO:0000256" key="10">
    <source>
        <dbReference type="SAM" id="MobiDB-lite"/>
    </source>
</evidence>
<comment type="cofactor">
    <cofactor evidence="1">
        <name>Zn(2+)</name>
        <dbReference type="ChEBI" id="CHEBI:29105"/>
    </cofactor>
</comment>
<evidence type="ECO:0000256" key="9">
    <source>
        <dbReference type="ARBA" id="ARBA00023049"/>
    </source>
</evidence>
<proteinExistence type="predicted"/>
<dbReference type="GO" id="GO:0046872">
    <property type="term" value="F:metal ion binding"/>
    <property type="evidence" value="ECO:0007669"/>
    <property type="project" value="UniProtKB-KW"/>
</dbReference>
<keyword evidence="4" id="KW-0645">Protease</keyword>
<feature type="compositionally biased region" description="Basic and acidic residues" evidence="10">
    <location>
        <begin position="141"/>
        <end position="150"/>
    </location>
</feature>
<dbReference type="GO" id="GO:0006508">
    <property type="term" value="P:proteolysis"/>
    <property type="evidence" value="ECO:0007669"/>
    <property type="project" value="UniProtKB-KW"/>
</dbReference>
<accession>A0A1H9FFS0</accession>
<evidence type="ECO:0000256" key="5">
    <source>
        <dbReference type="ARBA" id="ARBA00022723"/>
    </source>
</evidence>
<dbReference type="NCBIfam" id="TIGR03296">
    <property type="entry name" value="M6dom_TIGR03296"/>
    <property type="match status" value="1"/>
</dbReference>
<dbReference type="Pfam" id="PF05547">
    <property type="entry name" value="Peptidase_M6"/>
    <property type="match status" value="1"/>
</dbReference>
<dbReference type="PANTHER" id="PTHR13062">
    <property type="entry name" value="COLLAGENASE"/>
    <property type="match status" value="1"/>
</dbReference>
<dbReference type="SUPFAM" id="SSF55486">
    <property type="entry name" value="Metalloproteases ('zincins'), catalytic domain"/>
    <property type="match status" value="1"/>
</dbReference>
<evidence type="ECO:0000313" key="15">
    <source>
        <dbReference type="Proteomes" id="UP000198504"/>
    </source>
</evidence>
<evidence type="ECO:0000256" key="6">
    <source>
        <dbReference type="ARBA" id="ARBA00022729"/>
    </source>
</evidence>
<dbReference type="Proteomes" id="UP000198504">
    <property type="component" value="Unassembled WGS sequence"/>
</dbReference>
<organism evidence="14 15">
    <name type="scientific">Microlunatus flavus</name>
    <dbReference type="NCBI Taxonomy" id="1036181"/>
    <lineage>
        <taxon>Bacteria</taxon>
        <taxon>Bacillati</taxon>
        <taxon>Actinomycetota</taxon>
        <taxon>Actinomycetes</taxon>
        <taxon>Propionibacteriales</taxon>
        <taxon>Propionibacteriaceae</taxon>
        <taxon>Microlunatus</taxon>
    </lineage>
</organism>
<dbReference type="AlphaFoldDB" id="A0A1H9FFS0"/>
<evidence type="ECO:0000259" key="12">
    <source>
        <dbReference type="Pfam" id="PF05547"/>
    </source>
</evidence>
<dbReference type="InterPro" id="IPR008757">
    <property type="entry name" value="Peptidase_M6-like_domain"/>
</dbReference>
<keyword evidence="3" id="KW-0964">Secreted</keyword>
<keyword evidence="5" id="KW-0479">Metal-binding</keyword>
<feature type="chain" id="PRO_5011795121" evidence="11">
    <location>
        <begin position="28"/>
        <end position="839"/>
    </location>
</feature>
<keyword evidence="6 11" id="KW-0732">Signal</keyword>
<feature type="region of interest" description="Disordered" evidence="10">
    <location>
        <begin position="141"/>
        <end position="178"/>
    </location>
</feature>
<keyword evidence="8" id="KW-0862">Zinc</keyword>
<dbReference type="PANTHER" id="PTHR13062:SF12">
    <property type="entry name" value="ALPHA-2-MACROGLOBULIN DOMAIN-CONTAINING PROTEIN"/>
    <property type="match status" value="1"/>
</dbReference>
<dbReference type="GO" id="GO:0005576">
    <property type="term" value="C:extracellular region"/>
    <property type="evidence" value="ECO:0007669"/>
    <property type="project" value="UniProtKB-SubCell"/>
</dbReference>
<comment type="subcellular location">
    <subcellularLocation>
        <location evidence="2">Secreted</location>
    </subcellularLocation>
</comment>
<dbReference type="GO" id="GO:0008237">
    <property type="term" value="F:metallopeptidase activity"/>
    <property type="evidence" value="ECO:0007669"/>
    <property type="project" value="UniProtKB-KW"/>
</dbReference>